<name>A0ACC3B4G1_9EURO</name>
<dbReference type="Proteomes" id="UP001177260">
    <property type="component" value="Unassembled WGS sequence"/>
</dbReference>
<proteinExistence type="predicted"/>
<comment type="caution">
    <text evidence="1">The sequence shown here is derived from an EMBL/GenBank/DDBJ whole genome shotgun (WGS) entry which is preliminary data.</text>
</comment>
<evidence type="ECO:0000313" key="2">
    <source>
        <dbReference type="Proteomes" id="UP001177260"/>
    </source>
</evidence>
<keyword evidence="2" id="KW-1185">Reference proteome</keyword>
<evidence type="ECO:0000313" key="1">
    <source>
        <dbReference type="EMBL" id="KAK1145211.1"/>
    </source>
</evidence>
<sequence length="771" mass="84036">MNSWDEEFYVEFNKLKERKAALKTYISVGGWDAGGKVFSDMARFPGTRNAFTQSSIKFMDSYGFVGIDIDWEYPAADDRGYLKGFDLPGMSPYVDLFKILAYDIHGTWDGNSLWTEPVVNPHTNLTEVANGLDLIWRNDIDPGKVLLGLGFYGRSFTLKDPLCTEPGCPFANSSMLGSSNGGANPGRCTLTSGILSNYEIARIIDLYSPEVQYDADAGVKWITWNRNQWVGYDDAETLLQKRDFANSLCLGGTFAWALDLGGPGTMSDLGNMDSDTGMDGAAPDGSDSGSGNVFIGQDIYSQEYPTIRCIPPCNFIFPPITLSSATTISFEPYTTSLEVVWVTTTATTLENGVVSTSTGYSRTIQTTTLTVPPVTTTAIDAWNWNITSTRPQNPVHRLSSSILPPPFRITNDINTDLTTPGVTPTPMVRSITPPPYPWSTNDDDQNSFPTVSFTSGPPGPLCTSGCGQRCRLFCDGPCARDCSDGGKDFYDPQDPDPPGKPGCRGPDCENGKCMGELCMYVGCEGDDCDKGICSGGNCHPVGCSGDDCGTNGHCSGSDCIVAGCAGPSCNSVGFCFGLSYFSFGCVGQDCGSNHACSGPKCRIVTCTGRNCQYGVCTGKGCTPSSDQDGCDSSDTAPQCTEYVEPSTLNTQCRGHNYHHFDCLSNHHRVRSRGDNHHHHHHRPRFQDDNPEGGVLQRKVHGEQALDGDTVQSNVEIIRLERSSHERRHKSYHYQHHKASLDDDDQFEPAETNRGRRLCHHGRHAGRLLEEM</sequence>
<gene>
    <name evidence="1" type="ORF">N8T08_004363</name>
</gene>
<accession>A0ACC3B4G1</accession>
<dbReference type="EMBL" id="JAOPJF010000025">
    <property type="protein sequence ID" value="KAK1145211.1"/>
    <property type="molecule type" value="Genomic_DNA"/>
</dbReference>
<organism evidence="1 2">
    <name type="scientific">Aspergillus melleus</name>
    <dbReference type="NCBI Taxonomy" id="138277"/>
    <lineage>
        <taxon>Eukaryota</taxon>
        <taxon>Fungi</taxon>
        <taxon>Dikarya</taxon>
        <taxon>Ascomycota</taxon>
        <taxon>Pezizomycotina</taxon>
        <taxon>Eurotiomycetes</taxon>
        <taxon>Eurotiomycetidae</taxon>
        <taxon>Eurotiales</taxon>
        <taxon>Aspergillaceae</taxon>
        <taxon>Aspergillus</taxon>
        <taxon>Aspergillus subgen. Circumdati</taxon>
    </lineage>
</organism>
<reference evidence="1 2" key="1">
    <citation type="journal article" date="2023" name="ACS Omega">
        <title>Identification of the Neoaspergillic Acid Biosynthesis Gene Cluster by Establishing an In Vitro CRISPR-Ribonucleoprotein Genetic System in Aspergillus melleus.</title>
        <authorList>
            <person name="Yuan B."/>
            <person name="Grau M.F."/>
            <person name="Murata R.M."/>
            <person name="Torok T."/>
            <person name="Venkateswaran K."/>
            <person name="Stajich J.E."/>
            <person name="Wang C.C.C."/>
        </authorList>
    </citation>
    <scope>NUCLEOTIDE SEQUENCE [LARGE SCALE GENOMIC DNA]</scope>
    <source>
        <strain evidence="1 2">IMV 1140</strain>
    </source>
</reference>
<protein>
    <submittedName>
        <fullName evidence="1">Uncharacterized protein</fullName>
    </submittedName>
</protein>